<dbReference type="PRINTS" id="PR00412">
    <property type="entry name" value="EPOXHYDRLASE"/>
</dbReference>
<reference evidence="2" key="1">
    <citation type="submission" date="2016-10" db="EMBL/GenBank/DDBJ databases">
        <title>Sequence of Gallionella enrichment culture.</title>
        <authorList>
            <person name="Poehlein A."/>
            <person name="Muehling M."/>
            <person name="Daniel R."/>
        </authorList>
    </citation>
    <scope>NUCLEOTIDE SEQUENCE</scope>
</reference>
<evidence type="ECO:0000259" key="1">
    <source>
        <dbReference type="Pfam" id="PF00561"/>
    </source>
</evidence>
<dbReference type="Gene3D" id="3.40.50.1820">
    <property type="entry name" value="alpha/beta hydrolase"/>
    <property type="match status" value="1"/>
</dbReference>
<organism evidence="2">
    <name type="scientific">mine drainage metagenome</name>
    <dbReference type="NCBI Taxonomy" id="410659"/>
    <lineage>
        <taxon>unclassified sequences</taxon>
        <taxon>metagenomes</taxon>
        <taxon>ecological metagenomes</taxon>
    </lineage>
</organism>
<name>A0A1J5TA35_9ZZZZ</name>
<comment type="caution">
    <text evidence="2">The sequence shown here is derived from an EMBL/GenBank/DDBJ whole genome shotgun (WGS) entry which is preliminary data.</text>
</comment>
<proteinExistence type="predicted"/>
<dbReference type="EC" id="3.3.2.10" evidence="2"/>
<feature type="domain" description="AB hydrolase-1" evidence="1">
    <location>
        <begin position="23"/>
        <end position="263"/>
    </location>
</feature>
<dbReference type="GO" id="GO:0004301">
    <property type="term" value="F:epoxide hydrolase activity"/>
    <property type="evidence" value="ECO:0007669"/>
    <property type="project" value="UniProtKB-EC"/>
</dbReference>
<gene>
    <name evidence="2" type="ORF">GALL_90010</name>
</gene>
<protein>
    <submittedName>
        <fullName evidence="2">Soluble epoxide hydrolase</fullName>
        <ecNumber evidence="2">3.3.2.10</ecNumber>
    </submittedName>
</protein>
<dbReference type="AlphaFoldDB" id="A0A1J5TA35"/>
<dbReference type="SUPFAM" id="SSF53474">
    <property type="entry name" value="alpha/beta-Hydrolases"/>
    <property type="match status" value="1"/>
</dbReference>
<dbReference type="Pfam" id="PF00561">
    <property type="entry name" value="Abhydrolase_1"/>
    <property type="match status" value="1"/>
</dbReference>
<dbReference type="InterPro" id="IPR000073">
    <property type="entry name" value="AB_hydrolase_1"/>
</dbReference>
<dbReference type="InterPro" id="IPR029058">
    <property type="entry name" value="AB_hydrolase_fold"/>
</dbReference>
<keyword evidence="2" id="KW-0378">Hydrolase</keyword>
<dbReference type="EMBL" id="MLJW01000029">
    <property type="protein sequence ID" value="OIR09006.1"/>
    <property type="molecule type" value="Genomic_DNA"/>
</dbReference>
<sequence>MEQRHINIEGKAIGYKTAGTGTPVILLHGWPQTSHIWRKVVSAIALRHQVILIDLPGLGESESYDIYDTGFIAEIIAKTAQTLGVREYHLVGHDIGAWVAVAQARRFESRLKSLTVIDAGIPGLIPDVIFKPENAQRVWQFYFHAVADMPELLIKGREKEYLAWYFQNKSVVKNAITDLDIAHYVGQYSRRNAMSNGFGYYRAFSLSAEQNRAVHPKLTIPILAIGAESGVGTSIGMAMDKIADRVTTKVVTHCGHYVPEERPSEFSELLLSFIEDHQPCANDQFSNARQTAL</sequence>
<dbReference type="PANTHER" id="PTHR43798">
    <property type="entry name" value="MONOACYLGLYCEROL LIPASE"/>
    <property type="match status" value="1"/>
</dbReference>
<dbReference type="InterPro" id="IPR050266">
    <property type="entry name" value="AB_hydrolase_sf"/>
</dbReference>
<dbReference type="InterPro" id="IPR000639">
    <property type="entry name" value="Epox_hydrolase-like"/>
</dbReference>
<accession>A0A1J5TA35</accession>
<evidence type="ECO:0000313" key="2">
    <source>
        <dbReference type="EMBL" id="OIR09006.1"/>
    </source>
</evidence>